<reference evidence="8 10" key="1">
    <citation type="journal article" date="2011" name="Science">
        <title>Comparative functional genomics of the fission yeasts.</title>
        <authorList>
            <person name="Rhind N."/>
            <person name="Chen Z."/>
            <person name="Yassour M."/>
            <person name="Thompson D.A."/>
            <person name="Haas B.J."/>
            <person name="Habib N."/>
            <person name="Wapinski I."/>
            <person name="Roy S."/>
            <person name="Lin M.F."/>
            <person name="Heiman D.I."/>
            <person name="Young S.K."/>
            <person name="Furuya K."/>
            <person name="Guo Y."/>
            <person name="Pidoux A."/>
            <person name="Chen H.M."/>
            <person name="Robbertse B."/>
            <person name="Goldberg J.M."/>
            <person name="Aoki K."/>
            <person name="Bayne E.H."/>
            <person name="Berlin A.M."/>
            <person name="Desjardins C.A."/>
            <person name="Dobbs E."/>
            <person name="Dukaj L."/>
            <person name="Fan L."/>
            <person name="FitzGerald M.G."/>
            <person name="French C."/>
            <person name="Gujja S."/>
            <person name="Hansen K."/>
            <person name="Keifenheim D."/>
            <person name="Levin J.Z."/>
            <person name="Mosher R.A."/>
            <person name="Mueller C.A."/>
            <person name="Pfiffner J."/>
            <person name="Priest M."/>
            <person name="Russ C."/>
            <person name="Smialowska A."/>
            <person name="Swoboda P."/>
            <person name="Sykes S.M."/>
            <person name="Vaughn M."/>
            <person name="Vengrova S."/>
            <person name="Yoder R."/>
            <person name="Zeng Q."/>
            <person name="Allshire R."/>
            <person name="Baulcombe D."/>
            <person name="Birren B.W."/>
            <person name="Brown W."/>
            <person name="Ekwall K."/>
            <person name="Kellis M."/>
            <person name="Leatherwood J."/>
            <person name="Levin H."/>
            <person name="Margalit H."/>
            <person name="Martienssen R."/>
            <person name="Nieduszynski C.A."/>
            <person name="Spatafora J.W."/>
            <person name="Friedman N."/>
            <person name="Dalgaard J.Z."/>
            <person name="Baumann P."/>
            <person name="Niki H."/>
            <person name="Regev A."/>
            <person name="Nusbaum C."/>
        </authorList>
    </citation>
    <scope>NUCLEOTIDE SEQUENCE [LARGE SCALE GENOMIC DNA]</scope>
    <source>
        <strain evidence="10">yFS275 / FY16936</strain>
    </source>
</reference>
<evidence type="ECO:0000256" key="7">
    <source>
        <dbReference type="RuleBase" id="RU365066"/>
    </source>
</evidence>
<dbReference type="JaponicusDB" id="SJAG_04975">
    <property type="gene designation" value="pga3"/>
</dbReference>
<feature type="transmembrane region" description="Helical" evidence="7">
    <location>
        <begin position="295"/>
        <end position="313"/>
    </location>
</feature>
<sequence length="328" mass="38020">MLKPGNGFAFKLVLAVTVLFCVFTRTAASRGDQLLIFQKCVNNCISKNCVGDGSDTDGLSWYLKLTHWTCGSNCDYSCQGIVSQMLKEAKLPAEQFHGKWYFIRFFGIQELLSVLFSIFNFITHYRGMKKIIRLVPDSHPNKKRYIAWCIVGMNAWLWSSVFHVRDTKLTEKLDYFSAGGFVLFGLYNTVMLLFRIDKWRFGGFITFIWSVICGTAYILHISYLSFYTFDYGYNMLANVIVGLLQNLLWFYYSWSHRKLGPSWTTWPAFIVISLMAAMSLELFDFAPLADLLDAHALWHLSTVPITYYLYEFLVRESQYSMMQEKLAN</sequence>
<feature type="transmembrane region" description="Helical" evidence="7">
    <location>
        <begin position="175"/>
        <end position="194"/>
    </location>
</feature>
<keyword evidence="7" id="KW-0256">Endoplasmic reticulum</keyword>
<dbReference type="InterPro" id="IPR007217">
    <property type="entry name" value="Per1-like"/>
</dbReference>
<proteinExistence type="inferred from homology"/>
<evidence type="ECO:0000256" key="4">
    <source>
        <dbReference type="ARBA" id="ARBA00022729"/>
    </source>
</evidence>
<gene>
    <name evidence="9" type="primary">pga3</name>
    <name evidence="8" type="ORF">SJAG_04975</name>
</gene>
<comment type="function">
    <text evidence="7">Involved in the lipid remodeling steps of GPI-anchor maturation.</text>
</comment>
<keyword evidence="5 7" id="KW-1133">Transmembrane helix</keyword>
<dbReference type="PANTHER" id="PTHR13148:SF0">
    <property type="entry name" value="POST-GPI ATTACHMENT TO PROTEINS FACTOR 3"/>
    <property type="match status" value="1"/>
</dbReference>
<dbReference type="EMBL" id="KE651167">
    <property type="protein sequence ID" value="EEB09750.1"/>
    <property type="molecule type" value="Genomic_DNA"/>
</dbReference>
<feature type="transmembrane region" description="Helical" evidence="7">
    <location>
        <begin position="145"/>
        <end position="163"/>
    </location>
</feature>
<evidence type="ECO:0000313" key="10">
    <source>
        <dbReference type="Proteomes" id="UP000001744"/>
    </source>
</evidence>
<evidence type="ECO:0000256" key="1">
    <source>
        <dbReference type="ARBA" id="ARBA00004127"/>
    </source>
</evidence>
<evidence type="ECO:0000256" key="6">
    <source>
        <dbReference type="ARBA" id="ARBA00023136"/>
    </source>
</evidence>
<feature type="chain" id="PRO_5016477516" description="Post-GPI attachment to proteins factor 3" evidence="7">
    <location>
        <begin position="29"/>
        <end position="328"/>
    </location>
</feature>
<dbReference type="Pfam" id="PF04080">
    <property type="entry name" value="Per1"/>
    <property type="match status" value="1"/>
</dbReference>
<dbReference type="eggNOG" id="KOG2970">
    <property type="taxonomic scope" value="Eukaryota"/>
</dbReference>
<dbReference type="Proteomes" id="UP000001744">
    <property type="component" value="Unassembled WGS sequence"/>
</dbReference>
<keyword evidence="2 7" id="KW-0337">GPI-anchor biosynthesis</keyword>
<feature type="transmembrane region" description="Helical" evidence="7">
    <location>
        <begin position="101"/>
        <end position="125"/>
    </location>
</feature>
<protein>
    <recommendedName>
        <fullName evidence="7">Post-GPI attachment to proteins factor 3</fullName>
    </recommendedName>
</protein>
<evidence type="ECO:0000256" key="2">
    <source>
        <dbReference type="ARBA" id="ARBA00022502"/>
    </source>
</evidence>
<keyword evidence="3 7" id="KW-0812">Transmembrane</keyword>
<organism evidence="8 10">
    <name type="scientific">Schizosaccharomyces japonicus (strain yFS275 / FY16936)</name>
    <name type="common">Fission yeast</name>
    <dbReference type="NCBI Taxonomy" id="402676"/>
    <lineage>
        <taxon>Eukaryota</taxon>
        <taxon>Fungi</taxon>
        <taxon>Dikarya</taxon>
        <taxon>Ascomycota</taxon>
        <taxon>Taphrinomycotina</taxon>
        <taxon>Schizosaccharomycetes</taxon>
        <taxon>Schizosaccharomycetales</taxon>
        <taxon>Schizosaccharomycetaceae</taxon>
        <taxon>Schizosaccharomyces</taxon>
    </lineage>
</organism>
<name>B6K896_SCHJY</name>
<evidence type="ECO:0000256" key="5">
    <source>
        <dbReference type="ARBA" id="ARBA00022989"/>
    </source>
</evidence>
<comment type="similarity">
    <text evidence="7">Belongs to the PGAP3 family.</text>
</comment>
<dbReference type="GeneID" id="7047455"/>
<evidence type="ECO:0000256" key="3">
    <source>
        <dbReference type="ARBA" id="ARBA00022692"/>
    </source>
</evidence>
<dbReference type="VEuPathDB" id="FungiDB:SJAG_04975"/>
<dbReference type="PANTHER" id="PTHR13148">
    <property type="entry name" value="PER1-RELATED"/>
    <property type="match status" value="1"/>
</dbReference>
<dbReference type="AlphaFoldDB" id="B6K896"/>
<dbReference type="GO" id="GO:0016788">
    <property type="term" value="F:hydrolase activity, acting on ester bonds"/>
    <property type="evidence" value="ECO:0000318"/>
    <property type="project" value="GO_Central"/>
</dbReference>
<keyword evidence="4 7" id="KW-0732">Signal</keyword>
<dbReference type="GO" id="GO:0005789">
    <property type="term" value="C:endoplasmic reticulum membrane"/>
    <property type="evidence" value="ECO:0000318"/>
    <property type="project" value="GO_Central"/>
</dbReference>
<comment type="subcellular location">
    <subcellularLocation>
        <location evidence="1">Endomembrane system</location>
        <topology evidence="1">Multi-pass membrane protein</topology>
    </subcellularLocation>
    <subcellularLocation>
        <location evidence="7">Endoplasmic reticulum membrane</location>
        <topology evidence="7">Multi-pass membrane protein</topology>
    </subcellularLocation>
</comment>
<keyword evidence="10" id="KW-1185">Reference proteome</keyword>
<feature type="transmembrane region" description="Helical" evidence="7">
    <location>
        <begin position="231"/>
        <end position="252"/>
    </location>
</feature>
<dbReference type="OMA" id="DFMIEDC"/>
<dbReference type="HOGENOM" id="CLU_032917_1_1_1"/>
<evidence type="ECO:0000313" key="9">
    <source>
        <dbReference type="JaponicusDB" id="SJAG_04975"/>
    </source>
</evidence>
<dbReference type="OrthoDB" id="419770at2759"/>
<dbReference type="GO" id="GO:0006506">
    <property type="term" value="P:GPI anchor biosynthetic process"/>
    <property type="evidence" value="ECO:0000318"/>
    <property type="project" value="GO_Central"/>
</dbReference>
<evidence type="ECO:0000313" key="8">
    <source>
        <dbReference type="EMBL" id="EEB09750.1"/>
    </source>
</evidence>
<dbReference type="STRING" id="402676.B6K896"/>
<accession>B6K896</accession>
<keyword evidence="6 7" id="KW-0472">Membrane</keyword>
<feature type="transmembrane region" description="Helical" evidence="7">
    <location>
        <begin position="264"/>
        <end position="283"/>
    </location>
</feature>
<dbReference type="RefSeq" id="XP_002176043.1">
    <property type="nucleotide sequence ID" value="XM_002176007.2"/>
</dbReference>
<feature type="signal peptide" evidence="7">
    <location>
        <begin position="1"/>
        <end position="28"/>
    </location>
</feature>
<feature type="transmembrane region" description="Helical" evidence="7">
    <location>
        <begin position="201"/>
        <end position="219"/>
    </location>
</feature>